<dbReference type="SMART" id="SM00354">
    <property type="entry name" value="HTH_LACI"/>
    <property type="match status" value="1"/>
</dbReference>
<accession>A0A564UKH0</accession>
<dbReference type="InterPro" id="IPR028082">
    <property type="entry name" value="Peripla_BP_I"/>
</dbReference>
<feature type="domain" description="HTH lacI-type" evidence="5">
    <location>
        <begin position="2"/>
        <end position="56"/>
    </location>
</feature>
<reference evidence="7 8" key="1">
    <citation type="submission" date="2019-07" db="EMBL/GenBank/DDBJ databases">
        <authorList>
            <person name="Hibberd C M."/>
            <person name="Gehrig L. J."/>
            <person name="Chang H.-W."/>
            <person name="Venkatesh S."/>
        </authorList>
    </citation>
    <scope>NUCLEOTIDE SEQUENCE [LARGE SCALE GENOMIC DNA]</scope>
    <source>
        <strain evidence="7">Ruminococcus_torques_SSTS_Bg7063</strain>
    </source>
</reference>
<dbReference type="InterPro" id="IPR001387">
    <property type="entry name" value="Cro/C1-type_HTH"/>
</dbReference>
<name>A0A564UKH0_9FIRM</name>
<dbReference type="Proteomes" id="UP000363661">
    <property type="component" value="Unassembled WGS sequence"/>
</dbReference>
<evidence type="ECO:0000313" key="7">
    <source>
        <dbReference type="EMBL" id="VUX19762.1"/>
    </source>
</evidence>
<dbReference type="PANTHER" id="PTHR30146:SF95">
    <property type="entry name" value="RIBOSE OPERON REPRESSOR"/>
    <property type="match status" value="1"/>
</dbReference>
<dbReference type="PROSITE" id="PS50943">
    <property type="entry name" value="HTH_CROC1"/>
    <property type="match status" value="1"/>
</dbReference>
<organism evidence="7 8">
    <name type="scientific">[Ruminococcus] torques</name>
    <dbReference type="NCBI Taxonomy" id="33039"/>
    <lineage>
        <taxon>Bacteria</taxon>
        <taxon>Bacillati</taxon>
        <taxon>Bacillota</taxon>
        <taxon>Clostridia</taxon>
        <taxon>Lachnospirales</taxon>
        <taxon>Lachnospiraceae</taxon>
        <taxon>Mediterraneibacter</taxon>
    </lineage>
</organism>
<feature type="domain" description="HTH cro/C1-type" evidence="6">
    <location>
        <begin position="6"/>
        <end position="46"/>
    </location>
</feature>
<dbReference type="Pfam" id="PF00356">
    <property type="entry name" value="LacI"/>
    <property type="match status" value="1"/>
</dbReference>
<sequence>MASIGDVAKLAGVSRSTVSLVCNNKGYVSDETRKKIEKAMKELNYIPSELGRNLKMQKSGIVGIIVPDIAHPFFSTFIKYAEKELYSRGYKALVCGTAGREDVEEAYLQMLDRRTMDGVIMGAHSLKKERYLKIDRPIVTIDCYLADYIPTVHVDKRQVAEKAASLFLEKNRKKVVQLVSSHTIKNYEDEKEKVFREMLQKKGCEVVDISVGYNTFTTEKYQDAAARAFETCNDMDGILGVDMAAAACMREAQLRGRKVPEDLSIVAIDGTYITKIGPEILTAIVQPIEEMAQKLVSMIISQIEGKKIEEVESIFGVTVQSGETC</sequence>
<dbReference type="InterPro" id="IPR000843">
    <property type="entry name" value="HTH_LacI"/>
</dbReference>
<keyword evidence="1" id="KW-0678">Repressor</keyword>
<dbReference type="PROSITE" id="PS50932">
    <property type="entry name" value="HTH_LACI_2"/>
    <property type="match status" value="1"/>
</dbReference>
<keyword evidence="2" id="KW-0805">Transcription regulation</keyword>
<keyword evidence="8" id="KW-1185">Reference proteome</keyword>
<keyword evidence="3" id="KW-0238">DNA-binding</keyword>
<dbReference type="GO" id="GO:0003700">
    <property type="term" value="F:DNA-binding transcription factor activity"/>
    <property type="evidence" value="ECO:0007669"/>
    <property type="project" value="TreeGrafter"/>
</dbReference>
<dbReference type="PANTHER" id="PTHR30146">
    <property type="entry name" value="LACI-RELATED TRANSCRIPTIONAL REPRESSOR"/>
    <property type="match status" value="1"/>
</dbReference>
<evidence type="ECO:0000256" key="1">
    <source>
        <dbReference type="ARBA" id="ARBA00022491"/>
    </source>
</evidence>
<dbReference type="InterPro" id="IPR010982">
    <property type="entry name" value="Lambda_DNA-bd_dom_sf"/>
</dbReference>
<dbReference type="CDD" id="cd06291">
    <property type="entry name" value="PBP1_Qymf-like"/>
    <property type="match status" value="1"/>
</dbReference>
<dbReference type="InterPro" id="IPR001761">
    <property type="entry name" value="Peripla_BP/Lac1_sug-bd_dom"/>
</dbReference>
<dbReference type="CDD" id="cd01392">
    <property type="entry name" value="HTH_LacI"/>
    <property type="match status" value="1"/>
</dbReference>
<dbReference type="GO" id="GO:0000976">
    <property type="term" value="F:transcription cis-regulatory region binding"/>
    <property type="evidence" value="ECO:0007669"/>
    <property type="project" value="TreeGrafter"/>
</dbReference>
<proteinExistence type="predicted"/>
<protein>
    <submittedName>
        <fullName evidence="7">HTH-type transcriptional repressor CytR</fullName>
    </submittedName>
</protein>
<dbReference type="AlphaFoldDB" id="A0A564UKH0"/>
<dbReference type="SUPFAM" id="SSF47413">
    <property type="entry name" value="lambda repressor-like DNA-binding domains"/>
    <property type="match status" value="1"/>
</dbReference>
<dbReference type="EMBL" id="CABHNA010000089">
    <property type="protein sequence ID" value="VUX19762.1"/>
    <property type="molecule type" value="Genomic_DNA"/>
</dbReference>
<dbReference type="RefSeq" id="WP_144367773.1">
    <property type="nucleotide sequence ID" value="NZ_CABHNA010000089.1"/>
</dbReference>
<dbReference type="SUPFAM" id="SSF53822">
    <property type="entry name" value="Periplasmic binding protein-like I"/>
    <property type="match status" value="1"/>
</dbReference>
<evidence type="ECO:0000313" key="8">
    <source>
        <dbReference type="Proteomes" id="UP000363661"/>
    </source>
</evidence>
<gene>
    <name evidence="7" type="primary">cytR</name>
    <name evidence="7" type="ORF">RTSSTS7063_02567</name>
</gene>
<keyword evidence="4" id="KW-0804">Transcription</keyword>
<evidence type="ECO:0000256" key="2">
    <source>
        <dbReference type="ARBA" id="ARBA00023015"/>
    </source>
</evidence>
<evidence type="ECO:0000256" key="3">
    <source>
        <dbReference type="ARBA" id="ARBA00023125"/>
    </source>
</evidence>
<evidence type="ECO:0000256" key="4">
    <source>
        <dbReference type="ARBA" id="ARBA00023163"/>
    </source>
</evidence>
<dbReference type="Gene3D" id="3.40.50.2300">
    <property type="match status" value="2"/>
</dbReference>
<dbReference type="PROSITE" id="PS00356">
    <property type="entry name" value="HTH_LACI_1"/>
    <property type="match status" value="1"/>
</dbReference>
<dbReference type="Pfam" id="PF00532">
    <property type="entry name" value="Peripla_BP_1"/>
    <property type="match status" value="1"/>
</dbReference>
<dbReference type="Gene3D" id="1.10.260.40">
    <property type="entry name" value="lambda repressor-like DNA-binding domains"/>
    <property type="match status" value="1"/>
</dbReference>
<evidence type="ECO:0000259" key="6">
    <source>
        <dbReference type="PROSITE" id="PS50943"/>
    </source>
</evidence>
<evidence type="ECO:0000259" key="5">
    <source>
        <dbReference type="PROSITE" id="PS50932"/>
    </source>
</evidence>